<feature type="transmembrane region" description="Helical" evidence="2">
    <location>
        <begin position="114"/>
        <end position="135"/>
    </location>
</feature>
<evidence type="ECO:0008006" key="5">
    <source>
        <dbReference type="Google" id="ProtNLM"/>
    </source>
</evidence>
<keyword evidence="2" id="KW-0472">Membrane</keyword>
<dbReference type="EMBL" id="JABCJJ010000001">
    <property type="protein sequence ID" value="NMR18702.1"/>
    <property type="molecule type" value="Genomic_DNA"/>
</dbReference>
<feature type="region of interest" description="Disordered" evidence="1">
    <location>
        <begin position="194"/>
        <end position="219"/>
    </location>
</feature>
<feature type="compositionally biased region" description="Basic residues" evidence="1">
    <location>
        <begin position="209"/>
        <end position="219"/>
    </location>
</feature>
<dbReference type="RefSeq" id="WP_169322633.1">
    <property type="nucleotide sequence ID" value="NZ_JABCJJ010000001.1"/>
</dbReference>
<accession>A0A7Y0LUZ7</accession>
<feature type="compositionally biased region" description="Basic and acidic residues" evidence="1">
    <location>
        <begin position="194"/>
        <end position="206"/>
    </location>
</feature>
<reference evidence="3 4" key="1">
    <citation type="submission" date="2020-04" db="EMBL/GenBank/DDBJ databases">
        <title>Sequencing and Assembly of C. fimi.</title>
        <authorList>
            <person name="Ramsey A.R."/>
        </authorList>
    </citation>
    <scope>NUCLEOTIDE SEQUENCE [LARGE SCALE GENOMIC DNA]</scope>
    <source>
        <strain evidence="3 4">SB</strain>
    </source>
</reference>
<keyword evidence="2" id="KW-0812">Transmembrane</keyword>
<organism evidence="3 4">
    <name type="scientific">Cellulomonas fimi</name>
    <dbReference type="NCBI Taxonomy" id="1708"/>
    <lineage>
        <taxon>Bacteria</taxon>
        <taxon>Bacillati</taxon>
        <taxon>Actinomycetota</taxon>
        <taxon>Actinomycetes</taxon>
        <taxon>Micrococcales</taxon>
        <taxon>Cellulomonadaceae</taxon>
        <taxon>Cellulomonas</taxon>
    </lineage>
</organism>
<feature type="transmembrane region" description="Helical" evidence="2">
    <location>
        <begin position="142"/>
        <end position="160"/>
    </location>
</feature>
<evidence type="ECO:0000313" key="3">
    <source>
        <dbReference type="EMBL" id="NMR18702.1"/>
    </source>
</evidence>
<protein>
    <recommendedName>
        <fullName evidence="5">Integral membrane protein</fullName>
    </recommendedName>
</protein>
<comment type="caution">
    <text evidence="3">The sequence shown here is derived from an EMBL/GenBank/DDBJ whole genome shotgun (WGS) entry which is preliminary data.</text>
</comment>
<keyword evidence="4" id="KW-1185">Reference proteome</keyword>
<evidence type="ECO:0000313" key="4">
    <source>
        <dbReference type="Proteomes" id="UP000562124"/>
    </source>
</evidence>
<evidence type="ECO:0000256" key="2">
    <source>
        <dbReference type="SAM" id="Phobius"/>
    </source>
</evidence>
<evidence type="ECO:0000256" key="1">
    <source>
        <dbReference type="SAM" id="MobiDB-lite"/>
    </source>
</evidence>
<dbReference type="Proteomes" id="UP000562124">
    <property type="component" value="Unassembled WGS sequence"/>
</dbReference>
<sequence>MPTLTTRVSGPAAIVGGLLWVAVVLLHAARPVGCVGAGCAVSRMRSPGPWEAPLLVAAALLLGVAAAALVTAARATGRWGRLGRRGVLAAAAGFVVLALGGGLQSLVYGGDWSAMPLFVGPGILLASVRLVLVGVAVLRARVISSWAGVALVAGGAAMLASNEQTALVLFFLPFGVGWVMVGIAMLTARGAAEPSREPAKGHEHAKGPSMRKARARERP</sequence>
<feature type="transmembrane region" description="Helical" evidence="2">
    <location>
        <begin position="52"/>
        <end position="75"/>
    </location>
</feature>
<proteinExistence type="predicted"/>
<feature type="transmembrane region" description="Helical" evidence="2">
    <location>
        <begin position="87"/>
        <end position="108"/>
    </location>
</feature>
<feature type="transmembrane region" description="Helical" evidence="2">
    <location>
        <begin position="166"/>
        <end position="186"/>
    </location>
</feature>
<dbReference type="AlphaFoldDB" id="A0A7Y0LUZ7"/>
<name>A0A7Y0LUZ7_CELFI</name>
<keyword evidence="2" id="KW-1133">Transmembrane helix</keyword>
<gene>
    <name evidence="3" type="ORF">HIR71_00415</name>
</gene>